<dbReference type="AlphaFoldDB" id="A0A3B1CYA2"/>
<dbReference type="Pfam" id="PF03960">
    <property type="entry name" value="ArsC"/>
    <property type="match status" value="1"/>
</dbReference>
<organism evidence="1">
    <name type="scientific">hydrothermal vent metagenome</name>
    <dbReference type="NCBI Taxonomy" id="652676"/>
    <lineage>
        <taxon>unclassified sequences</taxon>
        <taxon>metagenomes</taxon>
        <taxon>ecological metagenomes</taxon>
    </lineage>
</organism>
<dbReference type="EMBL" id="UOGD01000432">
    <property type="protein sequence ID" value="VAX28878.1"/>
    <property type="molecule type" value="Genomic_DNA"/>
</dbReference>
<dbReference type="PANTHER" id="PTHR30041:SF8">
    <property type="entry name" value="PROTEIN YFFB"/>
    <property type="match status" value="1"/>
</dbReference>
<accession>A0A3B1CYA2</accession>
<sequence>MNIQILGRKNCNDTKKAQRFFKERRINFHFRDLAEKGLSNGELENICRSIDPEDLIDKNSKQYKKRGLKYMVFNIEEELLSDPLIIKTPIVRNGNKATVGVEPDVWAEWIKDA</sequence>
<dbReference type="Gene3D" id="3.40.30.10">
    <property type="entry name" value="Glutaredoxin"/>
    <property type="match status" value="1"/>
</dbReference>
<protein>
    <submittedName>
        <fullName evidence="1">FIG138056: a glutathione-dependent thiol reductase</fullName>
    </submittedName>
</protein>
<dbReference type="InterPro" id="IPR036249">
    <property type="entry name" value="Thioredoxin-like_sf"/>
</dbReference>
<gene>
    <name evidence="1" type="ORF">MNBD_IGNAVI01-236</name>
</gene>
<name>A0A3B1CYA2_9ZZZZ</name>
<dbReference type="SUPFAM" id="SSF52833">
    <property type="entry name" value="Thioredoxin-like"/>
    <property type="match status" value="1"/>
</dbReference>
<reference evidence="1" key="1">
    <citation type="submission" date="2018-06" db="EMBL/GenBank/DDBJ databases">
        <authorList>
            <person name="Zhirakovskaya E."/>
        </authorList>
    </citation>
    <scope>NUCLEOTIDE SEQUENCE</scope>
</reference>
<dbReference type="PANTHER" id="PTHR30041">
    <property type="entry name" value="ARSENATE REDUCTASE"/>
    <property type="match status" value="1"/>
</dbReference>
<dbReference type="InterPro" id="IPR006660">
    <property type="entry name" value="Arsenate_reductase-like"/>
</dbReference>
<proteinExistence type="predicted"/>
<dbReference type="PROSITE" id="PS51353">
    <property type="entry name" value="ARSC"/>
    <property type="match status" value="1"/>
</dbReference>
<evidence type="ECO:0000313" key="1">
    <source>
        <dbReference type="EMBL" id="VAX28878.1"/>
    </source>
</evidence>